<protein>
    <recommendedName>
        <fullName evidence="3">RNA-binding protein KhpA</fullName>
    </recommendedName>
    <alternativeName>
        <fullName evidence="3">KH-domain protein A</fullName>
    </alternativeName>
</protein>
<evidence type="ECO:0000256" key="2">
    <source>
        <dbReference type="ARBA" id="ARBA00022884"/>
    </source>
</evidence>
<dbReference type="EMBL" id="MFJX01000030">
    <property type="protein sequence ID" value="OGG30583.1"/>
    <property type="molecule type" value="Genomic_DNA"/>
</dbReference>
<dbReference type="HAMAP" id="MF_00088">
    <property type="entry name" value="KhpA"/>
    <property type="match status" value="1"/>
</dbReference>
<evidence type="ECO:0000313" key="4">
    <source>
        <dbReference type="EMBL" id="OGG30583.1"/>
    </source>
</evidence>
<proteinExistence type="inferred from homology"/>
<name>A0A1F6B1A9_9BACT</name>
<dbReference type="GO" id="GO:0071555">
    <property type="term" value="P:cell wall organization"/>
    <property type="evidence" value="ECO:0007669"/>
    <property type="project" value="UniProtKB-KW"/>
</dbReference>
<evidence type="ECO:0000256" key="3">
    <source>
        <dbReference type="HAMAP-Rule" id="MF_00088"/>
    </source>
</evidence>
<dbReference type="AlphaFoldDB" id="A0A1F6B1A9"/>
<comment type="caution">
    <text evidence="4">The sequence shown here is derived from an EMBL/GenBank/DDBJ whole genome shotgun (WGS) entry which is preliminary data.</text>
</comment>
<accession>A0A1F6B1A9</accession>
<keyword evidence="3" id="KW-0133">Cell shape</keyword>
<sequence length="82" mass="9364">MKDTLLFLLQKIVDHPESVRIEELNEQSKRILTIHAHPEDLGKIIGKSGRIIKALRDLIKLMATKENSYVDIVLAEEDSKVD</sequence>
<dbReference type="SUPFAM" id="SSF54814">
    <property type="entry name" value="Prokaryotic type KH domain (KH-domain type II)"/>
    <property type="match status" value="1"/>
</dbReference>
<dbReference type="PANTHER" id="PTHR34654">
    <property type="entry name" value="UPF0109 PROTEIN SCO5592"/>
    <property type="match status" value="1"/>
</dbReference>
<evidence type="ECO:0000256" key="1">
    <source>
        <dbReference type="ARBA" id="ARBA00022490"/>
    </source>
</evidence>
<comment type="subcellular location">
    <subcellularLocation>
        <location evidence="3">Cytoplasm</location>
    </subcellularLocation>
</comment>
<dbReference type="InterPro" id="IPR009019">
    <property type="entry name" value="KH_sf_prok-type"/>
</dbReference>
<comment type="function">
    <text evidence="3">A probable RNA chaperone. Forms a complex with KhpB which binds to cellular RNA and controls its expression. Plays a role in peptidoglycan (PG) homeostasis and cell length regulation.</text>
</comment>
<keyword evidence="3" id="KW-0961">Cell wall biogenesis/degradation</keyword>
<dbReference type="PANTHER" id="PTHR34654:SF1">
    <property type="entry name" value="RNA-BINDING PROTEIN KHPA"/>
    <property type="match status" value="1"/>
</dbReference>
<dbReference type="GO" id="GO:0005737">
    <property type="term" value="C:cytoplasm"/>
    <property type="evidence" value="ECO:0007669"/>
    <property type="project" value="UniProtKB-SubCell"/>
</dbReference>
<dbReference type="GO" id="GO:0003723">
    <property type="term" value="F:RNA binding"/>
    <property type="evidence" value="ECO:0007669"/>
    <property type="project" value="UniProtKB-UniRule"/>
</dbReference>
<evidence type="ECO:0000313" key="5">
    <source>
        <dbReference type="Proteomes" id="UP000176450"/>
    </source>
</evidence>
<keyword evidence="2 3" id="KW-0694">RNA-binding</keyword>
<reference evidence="4 5" key="1">
    <citation type="journal article" date="2016" name="Nat. Commun.">
        <title>Thousands of microbial genomes shed light on interconnected biogeochemical processes in an aquifer system.</title>
        <authorList>
            <person name="Anantharaman K."/>
            <person name="Brown C.T."/>
            <person name="Hug L.A."/>
            <person name="Sharon I."/>
            <person name="Castelle C.J."/>
            <person name="Probst A.J."/>
            <person name="Thomas B.C."/>
            <person name="Singh A."/>
            <person name="Wilkins M.J."/>
            <person name="Karaoz U."/>
            <person name="Brodie E.L."/>
            <person name="Williams K.H."/>
            <person name="Hubbard S.S."/>
            <person name="Banfield J.F."/>
        </authorList>
    </citation>
    <scope>NUCLEOTIDE SEQUENCE [LARGE SCALE GENOMIC DNA]</scope>
</reference>
<comment type="subunit">
    <text evidence="3">Forms a complex with KhpB.</text>
</comment>
<keyword evidence="3" id="KW-0143">Chaperone</keyword>
<dbReference type="Pfam" id="PF13083">
    <property type="entry name" value="KH_KhpA-B"/>
    <property type="match status" value="1"/>
</dbReference>
<dbReference type="Proteomes" id="UP000176450">
    <property type="component" value="Unassembled WGS sequence"/>
</dbReference>
<comment type="similarity">
    <text evidence="3">Belongs to the KhpA RNA-binding protein family.</text>
</comment>
<dbReference type="InterPro" id="IPR015946">
    <property type="entry name" value="KH_dom-like_a/b"/>
</dbReference>
<dbReference type="Gene3D" id="3.30.300.20">
    <property type="match status" value="1"/>
</dbReference>
<dbReference type="GO" id="GO:0008360">
    <property type="term" value="P:regulation of cell shape"/>
    <property type="evidence" value="ECO:0007669"/>
    <property type="project" value="UniProtKB-KW"/>
</dbReference>
<organism evidence="4 5">
    <name type="scientific">Candidatus Gottesmanbacteria bacterium RIFCSPLOWO2_01_FULL_46_9</name>
    <dbReference type="NCBI Taxonomy" id="1798394"/>
    <lineage>
        <taxon>Bacteria</taxon>
        <taxon>Candidatus Gottesmaniibacteriota</taxon>
    </lineage>
</organism>
<keyword evidence="1 3" id="KW-0963">Cytoplasm</keyword>
<dbReference type="GO" id="GO:0009252">
    <property type="term" value="P:peptidoglycan biosynthetic process"/>
    <property type="evidence" value="ECO:0007669"/>
    <property type="project" value="UniProtKB-UniRule"/>
</dbReference>
<dbReference type="InterPro" id="IPR020627">
    <property type="entry name" value="KhpA"/>
</dbReference>
<dbReference type="CDD" id="cd22533">
    <property type="entry name" value="KH-II_YlqC-like"/>
    <property type="match status" value="1"/>
</dbReference>
<gene>
    <name evidence="3" type="primary">khpA</name>
    <name evidence="4" type="ORF">A3A63_01920</name>
</gene>